<dbReference type="EMBL" id="LNTB01000001">
    <property type="protein sequence ID" value="KSW11728.1"/>
    <property type="molecule type" value="Genomic_DNA"/>
</dbReference>
<reference evidence="2 3" key="1">
    <citation type="submission" date="2015-11" db="EMBL/GenBank/DDBJ databases">
        <title>Genome sequence of Pyrodictium occultum PL-19, a marine hyperthermophilic archaeon isolated from Volcano, Italy.</title>
        <authorList>
            <person name="Utturkar S."/>
            <person name="Huber H."/>
            <person name="Leptihn S."/>
            <person name="Brown S."/>
            <person name="Stetter K.O."/>
            <person name="Podar M."/>
        </authorList>
    </citation>
    <scope>NUCLEOTIDE SEQUENCE [LARGE SCALE GENOMIC DNA]</scope>
    <source>
        <strain evidence="2 3">PL-19</strain>
    </source>
</reference>
<dbReference type="Gene3D" id="3.40.50.150">
    <property type="entry name" value="Vaccinia Virus protein VP39"/>
    <property type="match status" value="1"/>
</dbReference>
<dbReference type="SUPFAM" id="SSF53335">
    <property type="entry name" value="S-adenosyl-L-methionine-dependent methyltransferases"/>
    <property type="match status" value="1"/>
</dbReference>
<dbReference type="STRING" id="2309.CF15_02620"/>
<evidence type="ECO:0000259" key="1">
    <source>
        <dbReference type="Pfam" id="PF13649"/>
    </source>
</evidence>
<protein>
    <recommendedName>
        <fullName evidence="1">Methyltransferase domain-containing protein</fullName>
    </recommendedName>
</protein>
<dbReference type="PANTHER" id="PTHR23290:SF0">
    <property type="entry name" value="RRNA N6-ADENOSINE-METHYLTRANSFERASE METTL5"/>
    <property type="match status" value="1"/>
</dbReference>
<sequence length="224" mass="24547">MAALKPLKVSRLAVLLEKLVPRLPRPKRIYEQYRTPPEIALDMALCIALEDCGLAVDLGSGTGMLSYAVSLVTAAYVVGIDIDSEVLEAARGSALYRMSLVDFVAADVASLPLRRLEDACIVENPPFGVSRRRVDRLFMEAGIDLGARLVCSLHYAGEGVKRYLSRLFSSAGYTAEFLRVYRFPIPAMYDGHVKRIHYIPVLLLKARKGTQSHGAEEHRGAGGA</sequence>
<evidence type="ECO:0000313" key="3">
    <source>
        <dbReference type="Proteomes" id="UP000053352"/>
    </source>
</evidence>
<dbReference type="InterPro" id="IPR029063">
    <property type="entry name" value="SAM-dependent_MTases_sf"/>
</dbReference>
<name>A0A0V8RUK8_PYROC</name>
<dbReference type="InterPro" id="IPR051720">
    <property type="entry name" value="rRNA_MeTrfase/Polyamine_Synth"/>
</dbReference>
<dbReference type="InterPro" id="IPR041698">
    <property type="entry name" value="Methyltransf_25"/>
</dbReference>
<comment type="caution">
    <text evidence="2">The sequence shown here is derived from an EMBL/GenBank/DDBJ whole genome shotgun (WGS) entry which is preliminary data.</text>
</comment>
<dbReference type="Pfam" id="PF13649">
    <property type="entry name" value="Methyltransf_25"/>
    <property type="match status" value="1"/>
</dbReference>
<dbReference type="CDD" id="cd02440">
    <property type="entry name" value="AdoMet_MTases"/>
    <property type="match status" value="1"/>
</dbReference>
<evidence type="ECO:0000313" key="2">
    <source>
        <dbReference type="EMBL" id="KSW11728.1"/>
    </source>
</evidence>
<keyword evidence="3" id="KW-1185">Reference proteome</keyword>
<dbReference type="Proteomes" id="UP000053352">
    <property type="component" value="Unassembled WGS sequence"/>
</dbReference>
<feature type="domain" description="Methyltransferase" evidence="1">
    <location>
        <begin position="56"/>
        <end position="115"/>
    </location>
</feature>
<dbReference type="GO" id="GO:0016740">
    <property type="term" value="F:transferase activity"/>
    <property type="evidence" value="ECO:0007669"/>
    <property type="project" value="UniProtKB-ARBA"/>
</dbReference>
<proteinExistence type="predicted"/>
<accession>A0A0V8RUK8</accession>
<dbReference type="AlphaFoldDB" id="A0A0V8RUK8"/>
<organism evidence="2 3">
    <name type="scientific">Pyrodictium occultum</name>
    <dbReference type="NCBI Taxonomy" id="2309"/>
    <lineage>
        <taxon>Archaea</taxon>
        <taxon>Thermoproteota</taxon>
        <taxon>Thermoprotei</taxon>
        <taxon>Desulfurococcales</taxon>
        <taxon>Pyrodictiaceae</taxon>
        <taxon>Pyrodictium</taxon>
    </lineage>
</organism>
<gene>
    <name evidence="2" type="ORF">CF15_02620</name>
</gene>
<dbReference type="PANTHER" id="PTHR23290">
    <property type="entry name" value="RRNA N6-ADENOSINE-METHYLTRANSFERASE METTL5"/>
    <property type="match status" value="1"/>
</dbReference>